<name>A0AAV6YNA2_ENGPU</name>
<sequence>SGDNPSVQDDPLHLTDRTQEKRRQSDCKTLPEDEEPLQEPPLPEMEEEEAALEDQDQLLQKMDNWNFPIFDLMEKTGGKCGRILSQVDAPPPALPPHVVMRPLPRSPINPALPPIRHDE</sequence>
<keyword evidence="3" id="KW-1185">Reference proteome</keyword>
<dbReference type="EMBL" id="WNYA01072132">
    <property type="protein sequence ID" value="KAG8535273.1"/>
    <property type="molecule type" value="Genomic_DNA"/>
</dbReference>
<organism evidence="2 3">
    <name type="scientific">Engystomops pustulosus</name>
    <name type="common">Tungara frog</name>
    <name type="synonym">Physalaemus pustulosus</name>
    <dbReference type="NCBI Taxonomy" id="76066"/>
    <lineage>
        <taxon>Eukaryota</taxon>
        <taxon>Metazoa</taxon>
        <taxon>Chordata</taxon>
        <taxon>Craniata</taxon>
        <taxon>Vertebrata</taxon>
        <taxon>Euteleostomi</taxon>
        <taxon>Amphibia</taxon>
        <taxon>Batrachia</taxon>
        <taxon>Anura</taxon>
        <taxon>Neobatrachia</taxon>
        <taxon>Hyloidea</taxon>
        <taxon>Leptodactylidae</taxon>
        <taxon>Leiuperinae</taxon>
        <taxon>Engystomops</taxon>
    </lineage>
</organism>
<gene>
    <name evidence="2" type="ORF">GDO81_028947</name>
</gene>
<dbReference type="Proteomes" id="UP000824782">
    <property type="component" value="Unassembled WGS sequence"/>
</dbReference>
<evidence type="ECO:0000256" key="1">
    <source>
        <dbReference type="SAM" id="MobiDB-lite"/>
    </source>
</evidence>
<feature type="compositionally biased region" description="Basic and acidic residues" evidence="1">
    <location>
        <begin position="10"/>
        <end position="31"/>
    </location>
</feature>
<feature type="region of interest" description="Disordered" evidence="1">
    <location>
        <begin position="1"/>
        <end position="54"/>
    </location>
</feature>
<protein>
    <submittedName>
        <fullName evidence="2">Uncharacterized protein</fullName>
    </submittedName>
</protein>
<proteinExistence type="predicted"/>
<comment type="caution">
    <text evidence="2">The sequence shown here is derived from an EMBL/GenBank/DDBJ whole genome shotgun (WGS) entry which is preliminary data.</text>
</comment>
<evidence type="ECO:0000313" key="3">
    <source>
        <dbReference type="Proteomes" id="UP000824782"/>
    </source>
</evidence>
<feature type="compositionally biased region" description="Acidic residues" evidence="1">
    <location>
        <begin position="44"/>
        <end position="54"/>
    </location>
</feature>
<accession>A0AAV6YNA2</accession>
<evidence type="ECO:0000313" key="2">
    <source>
        <dbReference type="EMBL" id="KAG8535273.1"/>
    </source>
</evidence>
<feature type="non-terminal residue" evidence="2">
    <location>
        <position position="119"/>
    </location>
</feature>
<dbReference type="AlphaFoldDB" id="A0AAV6YNA2"/>
<feature type="compositionally biased region" description="Pro residues" evidence="1">
    <location>
        <begin position="104"/>
        <end position="113"/>
    </location>
</feature>
<feature type="non-terminal residue" evidence="2">
    <location>
        <position position="1"/>
    </location>
</feature>
<feature type="region of interest" description="Disordered" evidence="1">
    <location>
        <begin position="95"/>
        <end position="119"/>
    </location>
</feature>
<reference evidence="2" key="1">
    <citation type="thesis" date="2020" institute="ProQuest LLC" country="789 East Eisenhower Parkway, Ann Arbor, MI, USA">
        <title>Comparative Genomics and Chromosome Evolution.</title>
        <authorList>
            <person name="Mudd A.B."/>
        </authorList>
    </citation>
    <scope>NUCLEOTIDE SEQUENCE</scope>
    <source>
        <strain evidence="2">237g6f4</strain>
        <tissue evidence="2">Blood</tissue>
    </source>
</reference>